<feature type="compositionally biased region" description="Basic residues" evidence="1">
    <location>
        <begin position="78"/>
        <end position="90"/>
    </location>
</feature>
<feature type="region of interest" description="Disordered" evidence="1">
    <location>
        <begin position="158"/>
        <end position="215"/>
    </location>
</feature>
<proteinExistence type="predicted"/>
<organism evidence="2 3">
    <name type="scientific">Apiospora aurea</name>
    <dbReference type="NCBI Taxonomy" id="335848"/>
    <lineage>
        <taxon>Eukaryota</taxon>
        <taxon>Fungi</taxon>
        <taxon>Dikarya</taxon>
        <taxon>Ascomycota</taxon>
        <taxon>Pezizomycotina</taxon>
        <taxon>Sordariomycetes</taxon>
        <taxon>Xylariomycetidae</taxon>
        <taxon>Amphisphaeriales</taxon>
        <taxon>Apiosporaceae</taxon>
        <taxon>Apiospora</taxon>
    </lineage>
</organism>
<comment type="caution">
    <text evidence="2">The sequence shown here is derived from an EMBL/GenBank/DDBJ whole genome shotgun (WGS) entry which is preliminary data.</text>
</comment>
<feature type="compositionally biased region" description="Basic and acidic residues" evidence="1">
    <location>
        <begin position="57"/>
        <end position="67"/>
    </location>
</feature>
<evidence type="ECO:0000313" key="3">
    <source>
        <dbReference type="Proteomes" id="UP001391051"/>
    </source>
</evidence>
<dbReference type="RefSeq" id="XP_066703848.1">
    <property type="nucleotide sequence ID" value="XM_066838784.1"/>
</dbReference>
<evidence type="ECO:0000256" key="1">
    <source>
        <dbReference type="SAM" id="MobiDB-lite"/>
    </source>
</evidence>
<evidence type="ECO:0000313" key="2">
    <source>
        <dbReference type="EMBL" id="KAK7961737.1"/>
    </source>
</evidence>
<feature type="compositionally biased region" description="Basic and acidic residues" evidence="1">
    <location>
        <begin position="103"/>
        <end position="115"/>
    </location>
</feature>
<dbReference type="Proteomes" id="UP001391051">
    <property type="component" value="Unassembled WGS sequence"/>
</dbReference>
<sequence length="215" mass="24320">MVKANVRDSAPVKTLISTSISSKLPTLLELLIPPDLLIPRIPHPRHADALTINQIPAERRTDREPRQHQQTQPDSHAPRRRDRRLLRRPQRNPLRLPPSPPRPQREPADPERDRVQQPVHGAELHAGVHDVAVRARVRQLLVAPVEPARRVELPQLREAGRHGRQRRQDAEGVQRVPEARDVGQERRAEPAVPQRGAVQEVARVGGRQEGDGEVD</sequence>
<keyword evidence="3" id="KW-1185">Reference proteome</keyword>
<gene>
    <name evidence="2" type="ORF">PG986_002562</name>
</gene>
<accession>A0ABR1QQ00</accession>
<reference evidence="2 3" key="1">
    <citation type="submission" date="2023-01" db="EMBL/GenBank/DDBJ databases">
        <title>Analysis of 21 Apiospora genomes using comparative genomics revels a genus with tremendous synthesis potential of carbohydrate active enzymes and secondary metabolites.</title>
        <authorList>
            <person name="Sorensen T."/>
        </authorList>
    </citation>
    <scope>NUCLEOTIDE SEQUENCE [LARGE SCALE GENOMIC DNA]</scope>
    <source>
        <strain evidence="2 3">CBS 24483</strain>
    </source>
</reference>
<feature type="region of interest" description="Disordered" evidence="1">
    <location>
        <begin position="48"/>
        <end position="116"/>
    </location>
</feature>
<dbReference type="EMBL" id="JAQQWE010000002">
    <property type="protein sequence ID" value="KAK7961737.1"/>
    <property type="molecule type" value="Genomic_DNA"/>
</dbReference>
<dbReference type="GeneID" id="92071846"/>
<feature type="compositionally biased region" description="Basic and acidic residues" evidence="1">
    <location>
        <begin position="158"/>
        <end position="189"/>
    </location>
</feature>
<protein>
    <submittedName>
        <fullName evidence="2">Uncharacterized protein</fullName>
    </submittedName>
</protein>
<feature type="compositionally biased region" description="Basic and acidic residues" evidence="1">
    <location>
        <begin position="206"/>
        <end position="215"/>
    </location>
</feature>
<name>A0ABR1QQ00_9PEZI</name>